<evidence type="ECO:0000256" key="1">
    <source>
        <dbReference type="SAM" id="MobiDB-lite"/>
    </source>
</evidence>
<comment type="caution">
    <text evidence="2">The sequence shown here is derived from an EMBL/GenBank/DDBJ whole genome shotgun (WGS) entry which is preliminary data.</text>
</comment>
<keyword evidence="3" id="KW-1185">Reference proteome</keyword>
<accession>A0AAP0LNF0</accession>
<feature type="region of interest" description="Disordered" evidence="1">
    <location>
        <begin position="81"/>
        <end position="141"/>
    </location>
</feature>
<organism evidence="2 3">
    <name type="scientific">Citrus x changshan-huyou</name>
    <dbReference type="NCBI Taxonomy" id="2935761"/>
    <lineage>
        <taxon>Eukaryota</taxon>
        <taxon>Viridiplantae</taxon>
        <taxon>Streptophyta</taxon>
        <taxon>Embryophyta</taxon>
        <taxon>Tracheophyta</taxon>
        <taxon>Spermatophyta</taxon>
        <taxon>Magnoliopsida</taxon>
        <taxon>eudicotyledons</taxon>
        <taxon>Gunneridae</taxon>
        <taxon>Pentapetalae</taxon>
        <taxon>rosids</taxon>
        <taxon>malvids</taxon>
        <taxon>Sapindales</taxon>
        <taxon>Rutaceae</taxon>
        <taxon>Aurantioideae</taxon>
        <taxon>Citrus</taxon>
    </lineage>
</organism>
<dbReference type="EMBL" id="JBCGBO010000024">
    <property type="protein sequence ID" value="KAK9181212.1"/>
    <property type="molecule type" value="Genomic_DNA"/>
</dbReference>
<proteinExistence type="predicted"/>
<dbReference type="AlphaFoldDB" id="A0AAP0LNF0"/>
<gene>
    <name evidence="2" type="ORF">WN944_024349</name>
</gene>
<name>A0AAP0LNF0_9ROSI</name>
<reference evidence="2 3" key="1">
    <citation type="submission" date="2024-05" db="EMBL/GenBank/DDBJ databases">
        <title>Haplotype-resolved chromosome-level genome assembly of Huyou (Citrus changshanensis).</title>
        <authorList>
            <person name="Miao C."/>
            <person name="Chen W."/>
            <person name="Wu Y."/>
            <person name="Wang L."/>
            <person name="Zhao S."/>
            <person name="Grierson D."/>
            <person name="Xu C."/>
            <person name="Chen K."/>
        </authorList>
    </citation>
    <scope>NUCLEOTIDE SEQUENCE [LARGE SCALE GENOMIC DNA]</scope>
    <source>
        <strain evidence="2">01-14</strain>
        <tissue evidence="2">Leaf</tissue>
    </source>
</reference>
<protein>
    <submittedName>
        <fullName evidence="2">Uncharacterized protein</fullName>
    </submittedName>
</protein>
<feature type="compositionally biased region" description="Polar residues" evidence="1">
    <location>
        <begin position="92"/>
        <end position="107"/>
    </location>
</feature>
<evidence type="ECO:0000313" key="3">
    <source>
        <dbReference type="Proteomes" id="UP001428341"/>
    </source>
</evidence>
<sequence length="172" mass="19105">MVVVWKGRARVVVDKENITDSERNQRNNFNTTSCFATLSDDYDAPTAEEFVVQNPIHAPPQQPTTSITDHFNTRKNTTLKTFRTLKPHNHLSKGQSPSEKTVANPKQQLPPKQLAEPPDGKDEGDGNVMENYEDGSQPVFGHESEDIMFDDENTVVNETPGVHEGMTVGLSA</sequence>
<dbReference type="Proteomes" id="UP001428341">
    <property type="component" value="Unassembled WGS sequence"/>
</dbReference>
<evidence type="ECO:0000313" key="2">
    <source>
        <dbReference type="EMBL" id="KAK9181212.1"/>
    </source>
</evidence>